<keyword evidence="12" id="KW-1185">Reference proteome</keyword>
<feature type="transmembrane region" description="Helical" evidence="9">
    <location>
        <begin position="27"/>
        <end position="51"/>
    </location>
</feature>
<keyword evidence="5 9" id="KW-0812">Transmembrane</keyword>
<dbReference type="InterPro" id="IPR007387">
    <property type="entry name" value="TRAP_DctQ"/>
</dbReference>
<dbReference type="PANTHER" id="PTHR35011">
    <property type="entry name" value="2,3-DIKETO-L-GULONATE TRAP TRANSPORTER SMALL PERMEASE PROTEIN YIAM"/>
    <property type="match status" value="1"/>
</dbReference>
<name>A0A6N9T2H7_9HYPH</name>
<comment type="subunit">
    <text evidence="9">The complex comprises the extracytoplasmic solute receptor protein and the two transmembrane proteins.</text>
</comment>
<evidence type="ECO:0000259" key="10">
    <source>
        <dbReference type="Pfam" id="PF04290"/>
    </source>
</evidence>
<keyword evidence="4 9" id="KW-0997">Cell inner membrane</keyword>
<evidence type="ECO:0000256" key="3">
    <source>
        <dbReference type="ARBA" id="ARBA00022475"/>
    </source>
</evidence>
<keyword evidence="3" id="KW-1003">Cell membrane</keyword>
<evidence type="ECO:0000256" key="5">
    <source>
        <dbReference type="ARBA" id="ARBA00022692"/>
    </source>
</evidence>
<dbReference type="InterPro" id="IPR055348">
    <property type="entry name" value="DctQ"/>
</dbReference>
<dbReference type="GO" id="GO:0005886">
    <property type="term" value="C:plasma membrane"/>
    <property type="evidence" value="ECO:0007669"/>
    <property type="project" value="UniProtKB-SubCell"/>
</dbReference>
<evidence type="ECO:0000256" key="1">
    <source>
        <dbReference type="ARBA" id="ARBA00004429"/>
    </source>
</evidence>
<dbReference type="RefSeq" id="WP_163460814.1">
    <property type="nucleotide sequence ID" value="NZ_JAAAMG010000001.1"/>
</dbReference>
<evidence type="ECO:0000256" key="9">
    <source>
        <dbReference type="RuleBase" id="RU369079"/>
    </source>
</evidence>
<dbReference type="AlphaFoldDB" id="A0A6N9T2H7"/>
<dbReference type="Pfam" id="PF04290">
    <property type="entry name" value="DctQ"/>
    <property type="match status" value="1"/>
</dbReference>
<evidence type="ECO:0000256" key="6">
    <source>
        <dbReference type="ARBA" id="ARBA00022989"/>
    </source>
</evidence>
<comment type="similarity">
    <text evidence="8 9">Belongs to the TRAP transporter small permease family.</text>
</comment>
<feature type="transmembrane region" description="Helical" evidence="9">
    <location>
        <begin position="158"/>
        <end position="177"/>
    </location>
</feature>
<keyword evidence="6 9" id="KW-1133">Transmembrane helix</keyword>
<organism evidence="11 12">
    <name type="scientific">Jiella pacifica</name>
    <dbReference type="NCBI Taxonomy" id="2696469"/>
    <lineage>
        <taxon>Bacteria</taxon>
        <taxon>Pseudomonadati</taxon>
        <taxon>Pseudomonadota</taxon>
        <taxon>Alphaproteobacteria</taxon>
        <taxon>Hyphomicrobiales</taxon>
        <taxon>Aurantimonadaceae</taxon>
        <taxon>Jiella</taxon>
    </lineage>
</organism>
<evidence type="ECO:0000313" key="12">
    <source>
        <dbReference type="Proteomes" id="UP000469011"/>
    </source>
</evidence>
<protein>
    <recommendedName>
        <fullName evidence="9">TRAP transporter small permease protein</fullName>
    </recommendedName>
</protein>
<comment type="subcellular location">
    <subcellularLocation>
        <location evidence="1 9">Cell inner membrane</location>
        <topology evidence="1 9">Multi-pass membrane protein</topology>
    </subcellularLocation>
</comment>
<reference evidence="11 12" key="1">
    <citation type="submission" date="2020-01" db="EMBL/GenBank/DDBJ databases">
        <title>Jiella pacifica sp. nov.</title>
        <authorList>
            <person name="Xue Z."/>
            <person name="Zhu S."/>
            <person name="Chen J."/>
            <person name="Yang J."/>
        </authorList>
    </citation>
    <scope>NUCLEOTIDE SEQUENCE [LARGE SCALE GENOMIC DNA]</scope>
    <source>
        <strain evidence="11 12">40Bstr34</strain>
    </source>
</reference>
<feature type="transmembrane region" description="Helical" evidence="9">
    <location>
        <begin position="112"/>
        <end position="134"/>
    </location>
</feature>
<evidence type="ECO:0000256" key="4">
    <source>
        <dbReference type="ARBA" id="ARBA00022519"/>
    </source>
</evidence>
<comment type="caution">
    <text evidence="11">The sequence shown here is derived from an EMBL/GenBank/DDBJ whole genome shotgun (WGS) entry which is preliminary data.</text>
</comment>
<feature type="domain" description="Tripartite ATP-independent periplasmic transporters DctQ component" evidence="10">
    <location>
        <begin position="47"/>
        <end position="181"/>
    </location>
</feature>
<dbReference type="Proteomes" id="UP000469011">
    <property type="component" value="Unassembled WGS sequence"/>
</dbReference>
<evidence type="ECO:0000313" key="11">
    <source>
        <dbReference type="EMBL" id="NDW03218.1"/>
    </source>
</evidence>
<accession>A0A6N9T2H7</accession>
<evidence type="ECO:0000256" key="7">
    <source>
        <dbReference type="ARBA" id="ARBA00023136"/>
    </source>
</evidence>
<feature type="transmembrane region" description="Helical" evidence="9">
    <location>
        <begin position="71"/>
        <end position="91"/>
    </location>
</feature>
<dbReference type="EMBL" id="JAAAMG010000001">
    <property type="protein sequence ID" value="NDW03218.1"/>
    <property type="molecule type" value="Genomic_DNA"/>
</dbReference>
<proteinExistence type="inferred from homology"/>
<dbReference type="PANTHER" id="PTHR35011:SF10">
    <property type="entry name" value="TRAP TRANSPORTER SMALL PERMEASE PROTEIN"/>
    <property type="match status" value="1"/>
</dbReference>
<dbReference type="GO" id="GO:0015740">
    <property type="term" value="P:C4-dicarboxylate transport"/>
    <property type="evidence" value="ECO:0007669"/>
    <property type="project" value="TreeGrafter"/>
</dbReference>
<dbReference type="GO" id="GO:0022857">
    <property type="term" value="F:transmembrane transporter activity"/>
    <property type="evidence" value="ECO:0007669"/>
    <property type="project" value="UniProtKB-UniRule"/>
</dbReference>
<evidence type="ECO:0000256" key="2">
    <source>
        <dbReference type="ARBA" id="ARBA00022448"/>
    </source>
</evidence>
<sequence length="191" mass="20372">MSEPNIMEPQQAEGEIIPAFAEAPVGFVLGTVTAVLSSVGTLWIGFLMALIVADVIGRNFFNAPITGVAEVAGHSVVAIVFLQTAAAIMQGRLTRADFLFRRIADRSPRSGAALESLFCLVGTLVFGLVAYASWDKMVAAFMRSEFFGVQGVFTVPTWPFRAIIVGGSIIAALAALYRAIHRNPLPTGQVE</sequence>
<evidence type="ECO:0000256" key="8">
    <source>
        <dbReference type="ARBA" id="ARBA00038436"/>
    </source>
</evidence>
<keyword evidence="7 9" id="KW-0472">Membrane</keyword>
<gene>
    <name evidence="11" type="ORF">GTK09_02155</name>
</gene>
<comment type="function">
    <text evidence="9">Part of the tripartite ATP-independent periplasmic (TRAP) transport system.</text>
</comment>
<keyword evidence="2 9" id="KW-0813">Transport</keyword>